<evidence type="ECO:0000256" key="1">
    <source>
        <dbReference type="ARBA" id="ARBA00004370"/>
    </source>
</evidence>
<dbReference type="InterPro" id="IPR045063">
    <property type="entry name" value="Dynamin_N"/>
</dbReference>
<keyword evidence="5" id="KW-0472">Membrane</keyword>
<organism evidence="6 7">
    <name type="scientific">Neisseria perflava</name>
    <dbReference type="NCBI Taxonomy" id="33053"/>
    <lineage>
        <taxon>Bacteria</taxon>
        <taxon>Pseudomonadati</taxon>
        <taxon>Pseudomonadota</taxon>
        <taxon>Betaproteobacteria</taxon>
        <taxon>Neisseriales</taxon>
        <taxon>Neisseriaceae</taxon>
        <taxon>Neisseria</taxon>
    </lineage>
</organism>
<protein>
    <submittedName>
        <fullName evidence="6">Dynamin family protein</fullName>
    </submittedName>
</protein>
<dbReference type="InterPro" id="IPR027417">
    <property type="entry name" value="P-loop_NTPase"/>
</dbReference>
<sequence>MDIIQLNNQIEEFVNKYDLSHDALALKQEYTIQKSEDWQRVLDSYSEQGRVLRIGIIGRVKAGKSSMLNALLFNGNDILPKAATPMTAALTIMEYSENVSAEVDFFTQQDIEQIKKNHDAYLIELDKKIKEREQENIERIKKKKGLLDKLVHLSANEKQECCEKARSQAERDMKNDPSFASYDQYRRIKESGKSLSDLEQYRTISAGSVEELMNGVLNQFVGSSGAFMPFTKSVTLHIPEKGLQGLQIIDTPGINDPVTSRGERTEQLLQDCDVVLIVSSSGQFLSSEDTNLMHRVTTKEGTQQAYLIASQVDNQLFGSESQGLSDPIHVLERISDNLTKNARNVLAKQVQKYPSMKVAADKLSKNNVICSSSVAFSMQQRFDEQHTWDANLQHVWRNLNQKFPDVFSHEELAKNALKQLANIHQIHQIVSEVTANKEQILAQRRINFENDKRTALQGYLKAWAERINEQIHQIQHADVGELRKQEAELKKQQATIDVNVGGVYDDLISDIKLNLSRQLKDKLKSEMKKYDTASEGAQGTSTESREVYVGRGGFLWLQKKYRTETYEVSTLQATPIRRAIEEVRASLEDELCYLSESYSQAWKKKIYSQIVGALREAMGDEELDVTIIVRAVKNVLARIPEASFCLADDMPDELKKSGQLKGSEMESYMAEADNYISNLRNTVRNQISAYMDTLVGGLKKVNLPQELMGDLENSLKQLLNEIENKEASLFHYRGIQRELASLIQSAA</sequence>
<dbReference type="PANTHER" id="PTHR10465:SF0">
    <property type="entry name" value="SARCALUMENIN"/>
    <property type="match status" value="1"/>
</dbReference>
<evidence type="ECO:0000256" key="3">
    <source>
        <dbReference type="ARBA" id="ARBA00022801"/>
    </source>
</evidence>
<proteinExistence type="predicted"/>
<dbReference type="InterPro" id="IPR027094">
    <property type="entry name" value="Mitofusin_fam"/>
</dbReference>
<evidence type="ECO:0000313" key="7">
    <source>
        <dbReference type="Proteomes" id="UP000234781"/>
    </source>
</evidence>
<keyword evidence="4" id="KW-0342">GTP-binding</keyword>
<evidence type="ECO:0000313" key="6">
    <source>
        <dbReference type="EMBL" id="WOS98527.1"/>
    </source>
</evidence>
<dbReference type="EMBL" id="CP136962">
    <property type="protein sequence ID" value="WOS98527.1"/>
    <property type="molecule type" value="Genomic_DNA"/>
</dbReference>
<keyword evidence="3" id="KW-0378">Hydrolase</keyword>
<dbReference type="AlphaFoldDB" id="A0A9X7I767"/>
<comment type="subcellular location">
    <subcellularLocation>
        <location evidence="1">Membrane</location>
    </subcellularLocation>
</comment>
<evidence type="ECO:0000256" key="5">
    <source>
        <dbReference type="ARBA" id="ARBA00023136"/>
    </source>
</evidence>
<keyword evidence="7" id="KW-1185">Reference proteome</keyword>
<dbReference type="Proteomes" id="UP000234781">
    <property type="component" value="Chromosome"/>
</dbReference>
<accession>A0A9X7I767</accession>
<dbReference type="GO" id="GO:0016020">
    <property type="term" value="C:membrane"/>
    <property type="evidence" value="ECO:0007669"/>
    <property type="project" value="UniProtKB-SubCell"/>
</dbReference>
<evidence type="ECO:0000256" key="2">
    <source>
        <dbReference type="ARBA" id="ARBA00022741"/>
    </source>
</evidence>
<dbReference type="SUPFAM" id="SSF52540">
    <property type="entry name" value="P-loop containing nucleoside triphosphate hydrolases"/>
    <property type="match status" value="1"/>
</dbReference>
<name>A0A9X7I767_NEIPE</name>
<gene>
    <name evidence="6" type="ORF">CYJ98_002400</name>
</gene>
<dbReference type="RefSeq" id="WP_101755141.1">
    <property type="nucleotide sequence ID" value="NZ_CP136962.1"/>
</dbReference>
<dbReference type="PANTHER" id="PTHR10465">
    <property type="entry name" value="TRANSMEMBRANE GTPASE FZO1"/>
    <property type="match status" value="1"/>
</dbReference>
<dbReference type="GO" id="GO:0003924">
    <property type="term" value="F:GTPase activity"/>
    <property type="evidence" value="ECO:0007669"/>
    <property type="project" value="InterPro"/>
</dbReference>
<dbReference type="Gene3D" id="3.40.50.300">
    <property type="entry name" value="P-loop containing nucleotide triphosphate hydrolases"/>
    <property type="match status" value="1"/>
</dbReference>
<evidence type="ECO:0000256" key="4">
    <source>
        <dbReference type="ARBA" id="ARBA00023134"/>
    </source>
</evidence>
<keyword evidence="2" id="KW-0547">Nucleotide-binding</keyword>
<dbReference type="Pfam" id="PF00350">
    <property type="entry name" value="Dynamin_N"/>
    <property type="match status" value="1"/>
</dbReference>
<reference evidence="7" key="1">
    <citation type="submission" date="2017-12" db="EMBL/GenBank/DDBJ databases">
        <title>Phylogenetic diversity of female urinary microbiome.</title>
        <authorList>
            <person name="Thomas-White K."/>
            <person name="Wolfe A.J."/>
        </authorList>
    </citation>
    <scope>NUCLEOTIDE SEQUENCE [LARGE SCALE GENOMIC DNA]</scope>
    <source>
        <strain evidence="7">UMB0023</strain>
    </source>
</reference>
<dbReference type="GO" id="GO:0005525">
    <property type="term" value="F:GTP binding"/>
    <property type="evidence" value="ECO:0007669"/>
    <property type="project" value="UniProtKB-KW"/>
</dbReference>